<sequence>MDTLCAILFSRHREAAVLACDELGITPNDLLYKGKKSFKQSESDPKSAILVRYTLNERERQRKIRKVLELRNRIVAYGDVPTHWKERRELLPNAPRPPHVPKCLLSKLLARLDEEGKRLGISDKITDENLRSMLRCDGEHAKVGKRCKSVPPSIDCLFDDGDKGQEKLKVFKKKNCSLRTANVMGRMAQLMPAGLLARTRRKPPARTTYPGRDPVKEQSRQRGTPNMHPNYDKDTSRSYSGVMPCPVPDPPPLPKCLWKGRDEQSLPQHAKALRIYRHILSIYAQEVADMLDSLNQTPAAAEAMVEGATTTASARVDKHEKLFSEGSNVTTATAEKNGAMSEVSTNAVRSSYDRRAAVYLRVAQMKMMRNMEEYAKMKEYIDELAEKGECGTISRYVKHRAELCRYPTYEEYKEMMRKKEEDRQQRAREKEKEFQRALKLRMKKEKKARQVLKKLSDRKVNVYWETVSTQLNITSENIRCKERQWKLKQSGYKARRTKRDMEIKERSNRLTHMVHARRLRHNEEQLFRKELEKRLTKMNVKKQWNMEALTAGEQVSSAM</sequence>
<keyword evidence="1" id="KW-0175">Coiled coil</keyword>
<proteinExistence type="predicted"/>
<dbReference type="AlphaFoldDB" id="G0V2U3"/>
<name>G0V2U3_TRYCI</name>
<accession>G0V2U3</accession>
<evidence type="ECO:0000256" key="2">
    <source>
        <dbReference type="SAM" id="MobiDB-lite"/>
    </source>
</evidence>
<protein>
    <submittedName>
        <fullName evidence="3">Uncharacterized protein TCIL3000_11_14820</fullName>
    </submittedName>
</protein>
<gene>
    <name evidence="3" type="ORF">TCIL3000_11_14820</name>
</gene>
<feature type="coiled-coil region" evidence="1">
    <location>
        <begin position="409"/>
        <end position="437"/>
    </location>
</feature>
<evidence type="ECO:0000313" key="3">
    <source>
        <dbReference type="EMBL" id="CCC95965.1"/>
    </source>
</evidence>
<dbReference type="EMBL" id="HE575324">
    <property type="protein sequence ID" value="CCC95965.1"/>
    <property type="molecule type" value="Genomic_DNA"/>
</dbReference>
<organism evidence="3">
    <name type="scientific">Trypanosoma congolense (strain IL3000)</name>
    <dbReference type="NCBI Taxonomy" id="1068625"/>
    <lineage>
        <taxon>Eukaryota</taxon>
        <taxon>Discoba</taxon>
        <taxon>Euglenozoa</taxon>
        <taxon>Kinetoplastea</taxon>
        <taxon>Metakinetoplastina</taxon>
        <taxon>Trypanosomatida</taxon>
        <taxon>Trypanosomatidae</taxon>
        <taxon>Trypanosoma</taxon>
        <taxon>Nannomonas</taxon>
    </lineage>
</organism>
<dbReference type="VEuPathDB" id="TriTrypDB:TcIL3000.11.14820"/>
<evidence type="ECO:0000256" key="1">
    <source>
        <dbReference type="SAM" id="Coils"/>
    </source>
</evidence>
<reference evidence="3" key="1">
    <citation type="journal article" date="2012" name="Proc. Natl. Acad. Sci. U.S.A.">
        <title>Antigenic diversity is generated by distinct evolutionary mechanisms in African trypanosome species.</title>
        <authorList>
            <person name="Jackson A.P."/>
            <person name="Berry A."/>
            <person name="Aslett M."/>
            <person name="Allison H.C."/>
            <person name="Burton P."/>
            <person name="Vavrova-Anderson J."/>
            <person name="Brown R."/>
            <person name="Browne H."/>
            <person name="Corton N."/>
            <person name="Hauser H."/>
            <person name="Gamble J."/>
            <person name="Gilderthorp R."/>
            <person name="Marcello L."/>
            <person name="McQuillan J."/>
            <person name="Otto T.D."/>
            <person name="Quail M.A."/>
            <person name="Sanders M.J."/>
            <person name="van Tonder A."/>
            <person name="Ginger M.L."/>
            <person name="Field M.C."/>
            <person name="Barry J.D."/>
            <person name="Hertz-Fowler C."/>
            <person name="Berriman M."/>
        </authorList>
    </citation>
    <scope>NUCLEOTIDE SEQUENCE</scope>
    <source>
        <strain evidence="3">IL3000</strain>
    </source>
</reference>
<feature type="region of interest" description="Disordered" evidence="2">
    <location>
        <begin position="200"/>
        <end position="240"/>
    </location>
</feature>